<keyword evidence="1" id="KW-0677">Repeat</keyword>
<dbReference type="PANTHER" id="PTHR19338:SF66">
    <property type="entry name" value="NB-ARC DOMAIN-CONTAINING PROTEIN"/>
    <property type="match status" value="1"/>
</dbReference>
<dbReference type="Pfam" id="PF18052">
    <property type="entry name" value="Rx_N"/>
    <property type="match status" value="1"/>
</dbReference>
<dbReference type="CDD" id="cd14798">
    <property type="entry name" value="RX-CC_like"/>
    <property type="match status" value="1"/>
</dbReference>
<dbReference type="EMBL" id="JXTB01000330">
    <property type="protein sequence ID" value="PON45436.1"/>
    <property type="molecule type" value="Genomic_DNA"/>
</dbReference>
<dbReference type="InterPro" id="IPR041118">
    <property type="entry name" value="Rx_N"/>
</dbReference>
<dbReference type="AlphaFoldDB" id="A0A2P5B9I7"/>
<organism evidence="6 7">
    <name type="scientific">Parasponia andersonii</name>
    <name type="common">Sponia andersonii</name>
    <dbReference type="NCBI Taxonomy" id="3476"/>
    <lineage>
        <taxon>Eukaryota</taxon>
        <taxon>Viridiplantae</taxon>
        <taxon>Streptophyta</taxon>
        <taxon>Embryophyta</taxon>
        <taxon>Tracheophyta</taxon>
        <taxon>Spermatophyta</taxon>
        <taxon>Magnoliopsida</taxon>
        <taxon>eudicotyledons</taxon>
        <taxon>Gunneridae</taxon>
        <taxon>Pentapetalae</taxon>
        <taxon>rosids</taxon>
        <taxon>fabids</taxon>
        <taxon>Rosales</taxon>
        <taxon>Cannabaceae</taxon>
        <taxon>Parasponia</taxon>
    </lineage>
</organism>
<evidence type="ECO:0000259" key="5">
    <source>
        <dbReference type="Pfam" id="PF18052"/>
    </source>
</evidence>
<feature type="domain" description="NB-ARC" evidence="4">
    <location>
        <begin position="138"/>
        <end position="263"/>
    </location>
</feature>
<dbReference type="FunFam" id="3.40.50.300:FF:001091">
    <property type="entry name" value="Probable disease resistance protein At1g61300"/>
    <property type="match status" value="1"/>
</dbReference>
<dbReference type="PANTHER" id="PTHR19338">
    <property type="entry name" value="TRANSLOCASE OF INNER MITOCHONDRIAL MEMBRANE 13 HOMOLOG"/>
    <property type="match status" value="1"/>
</dbReference>
<evidence type="ECO:0000313" key="6">
    <source>
        <dbReference type="EMBL" id="PON45436.1"/>
    </source>
</evidence>
<feature type="domain" description="Disease resistance N-terminal" evidence="5">
    <location>
        <begin position="5"/>
        <end position="90"/>
    </location>
</feature>
<name>A0A2P5B9I7_PARAD</name>
<sequence length="263" mass="30623">MAEPVVSFVFHRIGDLLINEVKFLSGVRTQVEEARKELEFMLCFLKDADTYAKDGSCQRMCKWVAEISDCAYDLEDAIENFALKLAYERSNTLPMKYLLKTRLTCTHGIRELRERTSFSKELRRSYSHVVESDVVGFEEDTKKLVVHLTEEGNLCRVVSICGMGGLGKITLARKVYHQSEVRRHFSNFAWASISQHCEVRDVWEGILIKLLSPSMWERNEIRTMMDGEIAKKLYSVQKEMKYLVVLEDLWTTEMWDRLRAAFP</sequence>
<dbReference type="InterPro" id="IPR002182">
    <property type="entry name" value="NB-ARC"/>
</dbReference>
<dbReference type="PRINTS" id="PR00364">
    <property type="entry name" value="DISEASERSIST"/>
</dbReference>
<evidence type="ECO:0000256" key="2">
    <source>
        <dbReference type="ARBA" id="ARBA00022741"/>
    </source>
</evidence>
<dbReference type="Proteomes" id="UP000237105">
    <property type="component" value="Unassembled WGS sequence"/>
</dbReference>
<proteinExistence type="predicted"/>
<dbReference type="STRING" id="3476.A0A2P5B9I7"/>
<accession>A0A2P5B9I7</accession>
<evidence type="ECO:0000256" key="1">
    <source>
        <dbReference type="ARBA" id="ARBA00022737"/>
    </source>
</evidence>
<dbReference type="GO" id="GO:0006952">
    <property type="term" value="P:defense response"/>
    <property type="evidence" value="ECO:0007669"/>
    <property type="project" value="UniProtKB-KW"/>
</dbReference>
<evidence type="ECO:0000313" key="7">
    <source>
        <dbReference type="Proteomes" id="UP000237105"/>
    </source>
</evidence>
<dbReference type="Gene3D" id="3.40.50.300">
    <property type="entry name" value="P-loop containing nucleotide triphosphate hydrolases"/>
    <property type="match status" value="1"/>
</dbReference>
<dbReference type="OrthoDB" id="1163443at2759"/>
<evidence type="ECO:0000259" key="4">
    <source>
        <dbReference type="Pfam" id="PF00931"/>
    </source>
</evidence>
<keyword evidence="2" id="KW-0547">Nucleotide-binding</keyword>
<dbReference type="Gene3D" id="1.20.5.4130">
    <property type="match status" value="1"/>
</dbReference>
<dbReference type="InterPro" id="IPR027417">
    <property type="entry name" value="P-loop_NTPase"/>
</dbReference>
<reference evidence="7" key="1">
    <citation type="submission" date="2016-06" db="EMBL/GenBank/DDBJ databases">
        <title>Parallel loss of symbiosis genes in relatives of nitrogen-fixing non-legume Parasponia.</title>
        <authorList>
            <person name="Van Velzen R."/>
            <person name="Holmer R."/>
            <person name="Bu F."/>
            <person name="Rutten L."/>
            <person name="Van Zeijl A."/>
            <person name="Liu W."/>
            <person name="Santuari L."/>
            <person name="Cao Q."/>
            <person name="Sharma T."/>
            <person name="Shen D."/>
            <person name="Roswanjaya Y."/>
            <person name="Wardhani T."/>
            <person name="Kalhor M.S."/>
            <person name="Jansen J."/>
            <person name="Van den Hoogen J."/>
            <person name="Gungor B."/>
            <person name="Hartog M."/>
            <person name="Hontelez J."/>
            <person name="Verver J."/>
            <person name="Yang W.-C."/>
            <person name="Schijlen E."/>
            <person name="Repin R."/>
            <person name="Schilthuizen M."/>
            <person name="Schranz E."/>
            <person name="Heidstra R."/>
            <person name="Miyata K."/>
            <person name="Fedorova E."/>
            <person name="Kohlen W."/>
            <person name="Bisseling T."/>
            <person name="Smit S."/>
            <person name="Geurts R."/>
        </authorList>
    </citation>
    <scope>NUCLEOTIDE SEQUENCE [LARGE SCALE GENOMIC DNA]</scope>
    <source>
        <strain evidence="7">cv. WU1-14</strain>
    </source>
</reference>
<protein>
    <submittedName>
        <fullName evidence="6">NB-ARC domain containing protein</fullName>
    </submittedName>
</protein>
<comment type="caution">
    <text evidence="6">The sequence shown here is derived from an EMBL/GenBank/DDBJ whole genome shotgun (WGS) entry which is preliminary data.</text>
</comment>
<keyword evidence="3" id="KW-0611">Plant defense</keyword>
<dbReference type="Pfam" id="PF00931">
    <property type="entry name" value="NB-ARC"/>
    <property type="match status" value="1"/>
</dbReference>
<dbReference type="SUPFAM" id="SSF52540">
    <property type="entry name" value="P-loop containing nucleoside triphosphate hydrolases"/>
    <property type="match status" value="1"/>
</dbReference>
<dbReference type="GO" id="GO:0043531">
    <property type="term" value="F:ADP binding"/>
    <property type="evidence" value="ECO:0007669"/>
    <property type="project" value="InterPro"/>
</dbReference>
<evidence type="ECO:0000256" key="3">
    <source>
        <dbReference type="ARBA" id="ARBA00022821"/>
    </source>
</evidence>
<keyword evidence="7" id="KW-1185">Reference proteome</keyword>
<gene>
    <name evidence="6" type="ORF">PanWU01x14_259150</name>
</gene>
<dbReference type="InterPro" id="IPR038005">
    <property type="entry name" value="RX-like_CC"/>
</dbReference>